<feature type="non-terminal residue" evidence="1">
    <location>
        <position position="68"/>
    </location>
</feature>
<dbReference type="Proteomes" id="UP000747542">
    <property type="component" value="Unassembled WGS sequence"/>
</dbReference>
<protein>
    <submittedName>
        <fullName evidence="1">Uncharacterized protein</fullName>
    </submittedName>
</protein>
<gene>
    <name evidence="1" type="ORF">Hamer_G009705</name>
</gene>
<comment type="caution">
    <text evidence="1">The sequence shown here is derived from an EMBL/GenBank/DDBJ whole genome shotgun (WGS) entry which is preliminary data.</text>
</comment>
<sequence length="68" mass="7462">DKQITRDSSIWHSHTVRLAVSLRYTRCPQPLVSSTVPCARSVCYQVDSDGFPRCPPDIPASPRCCGSG</sequence>
<dbReference type="AlphaFoldDB" id="A0A8J5T3X1"/>
<dbReference type="EMBL" id="JAHLQT010011563">
    <property type="protein sequence ID" value="KAG7172336.1"/>
    <property type="molecule type" value="Genomic_DNA"/>
</dbReference>
<keyword evidence="2" id="KW-1185">Reference proteome</keyword>
<name>A0A8J5T3X1_HOMAM</name>
<evidence type="ECO:0000313" key="1">
    <source>
        <dbReference type="EMBL" id="KAG7172336.1"/>
    </source>
</evidence>
<accession>A0A8J5T3X1</accession>
<reference evidence="1" key="1">
    <citation type="journal article" date="2021" name="Sci. Adv.">
        <title>The American lobster genome reveals insights on longevity, neural, and immune adaptations.</title>
        <authorList>
            <person name="Polinski J.M."/>
            <person name="Zimin A.V."/>
            <person name="Clark K.F."/>
            <person name="Kohn A.B."/>
            <person name="Sadowski N."/>
            <person name="Timp W."/>
            <person name="Ptitsyn A."/>
            <person name="Khanna P."/>
            <person name="Romanova D.Y."/>
            <person name="Williams P."/>
            <person name="Greenwood S.J."/>
            <person name="Moroz L.L."/>
            <person name="Walt D.R."/>
            <person name="Bodnar A.G."/>
        </authorList>
    </citation>
    <scope>NUCLEOTIDE SEQUENCE</scope>
    <source>
        <strain evidence="1">GMGI-L3</strain>
    </source>
</reference>
<evidence type="ECO:0000313" key="2">
    <source>
        <dbReference type="Proteomes" id="UP000747542"/>
    </source>
</evidence>
<proteinExistence type="predicted"/>
<organism evidence="1 2">
    <name type="scientific">Homarus americanus</name>
    <name type="common">American lobster</name>
    <dbReference type="NCBI Taxonomy" id="6706"/>
    <lineage>
        <taxon>Eukaryota</taxon>
        <taxon>Metazoa</taxon>
        <taxon>Ecdysozoa</taxon>
        <taxon>Arthropoda</taxon>
        <taxon>Crustacea</taxon>
        <taxon>Multicrustacea</taxon>
        <taxon>Malacostraca</taxon>
        <taxon>Eumalacostraca</taxon>
        <taxon>Eucarida</taxon>
        <taxon>Decapoda</taxon>
        <taxon>Pleocyemata</taxon>
        <taxon>Astacidea</taxon>
        <taxon>Nephropoidea</taxon>
        <taxon>Nephropidae</taxon>
        <taxon>Homarus</taxon>
    </lineage>
</organism>